<name>A0A806FQ09_BIFAN</name>
<dbReference type="EMBL" id="CP002915">
    <property type="protein sequence ID" value="AEK30756.1"/>
    <property type="molecule type" value="Genomic_DNA"/>
</dbReference>
<dbReference type="KEGG" id="bnm:BALAC2494_01427"/>
<dbReference type="AlphaFoldDB" id="A0A806FQ09"/>
<feature type="compositionally biased region" description="Pro residues" evidence="1">
    <location>
        <begin position="52"/>
        <end position="61"/>
    </location>
</feature>
<accession>A0A806FQ09</accession>
<gene>
    <name evidence="2" type="ORF">BALAC2494_01427</name>
</gene>
<dbReference type="Proteomes" id="UP000008394">
    <property type="component" value="Chromosome"/>
</dbReference>
<evidence type="ECO:0000313" key="3">
    <source>
        <dbReference type="Proteomes" id="UP000008394"/>
    </source>
</evidence>
<protein>
    <submittedName>
        <fullName evidence="2">Uncharacterized protein</fullName>
    </submittedName>
</protein>
<evidence type="ECO:0000313" key="2">
    <source>
        <dbReference type="EMBL" id="AEK30756.1"/>
    </source>
</evidence>
<feature type="compositionally biased region" description="Polar residues" evidence="1">
    <location>
        <begin position="1"/>
        <end position="30"/>
    </location>
</feature>
<proteinExistence type="predicted"/>
<sequence length="69" mass="7626">MQPPTSTRSPNRTRKTCCSSPRTPGSTWKSPSDRWHIVPRTPDQPSFVFPCNGPPIEPPHSPGHTTPHA</sequence>
<evidence type="ECO:0000256" key="1">
    <source>
        <dbReference type="SAM" id="MobiDB-lite"/>
    </source>
</evidence>
<organism evidence="2 3">
    <name type="scientific">Bifidobacterium animalis subsp. lactis CNCM I-2494</name>
    <dbReference type="NCBI Taxonomy" id="1042403"/>
    <lineage>
        <taxon>Bacteria</taxon>
        <taxon>Bacillati</taxon>
        <taxon>Actinomycetota</taxon>
        <taxon>Actinomycetes</taxon>
        <taxon>Bifidobacteriales</taxon>
        <taxon>Bifidobacteriaceae</taxon>
        <taxon>Bifidobacterium</taxon>
    </lineage>
</organism>
<reference evidence="2 3" key="1">
    <citation type="journal article" date="2011" name="J. Bacteriol.">
        <title>Genome Sequence of the Probiotic Strain Bifidobacterium animalis subsp. lactis CNCM I-2494.</title>
        <authorList>
            <person name="Chervaux C."/>
            <person name="Grimaldi C."/>
            <person name="Bolotin A."/>
            <person name="Quinquis B."/>
            <person name="Legrain-Raspaud S."/>
            <person name="van Hylckama Vlieg J.E."/>
            <person name="Denariaz G."/>
            <person name="Smokvina T."/>
        </authorList>
    </citation>
    <scope>NUCLEOTIDE SEQUENCE [LARGE SCALE GENOMIC DNA]</scope>
    <source>
        <strain evidence="2 3">CNCM I-2494</strain>
    </source>
</reference>
<feature type="region of interest" description="Disordered" evidence="1">
    <location>
        <begin position="1"/>
        <end position="69"/>
    </location>
</feature>